<dbReference type="STRING" id="1705562.AMS69_01660"/>
<dbReference type="EMBL" id="LIUF01000001">
    <property type="protein sequence ID" value="KOX94590.1"/>
    <property type="molecule type" value="Genomic_DNA"/>
</dbReference>
<gene>
    <name evidence="2" type="ORF">AMS69_01660</name>
</gene>
<dbReference type="Proteomes" id="UP000037729">
    <property type="component" value="Unassembled WGS sequence"/>
</dbReference>
<feature type="region of interest" description="Disordered" evidence="1">
    <location>
        <begin position="1"/>
        <end position="29"/>
    </location>
</feature>
<keyword evidence="3" id="KW-1185">Reference proteome</keyword>
<dbReference type="PATRIC" id="fig|1705562.3.peg.1275"/>
<evidence type="ECO:0000313" key="2">
    <source>
        <dbReference type="EMBL" id="KOX94590.1"/>
    </source>
</evidence>
<comment type="caution">
    <text evidence="2">The sequence shown here is derived from an EMBL/GenBank/DDBJ whole genome shotgun (WGS) entry which is preliminary data.</text>
</comment>
<organism evidence="2 3">
    <name type="scientific">Haloarcula rubripromontorii</name>
    <dbReference type="NCBI Taxonomy" id="1705562"/>
    <lineage>
        <taxon>Archaea</taxon>
        <taxon>Methanobacteriati</taxon>
        <taxon>Methanobacteriota</taxon>
        <taxon>Stenosarchaea group</taxon>
        <taxon>Halobacteria</taxon>
        <taxon>Halobacteriales</taxon>
        <taxon>Haloarculaceae</taxon>
        <taxon>Haloarcula</taxon>
    </lineage>
</organism>
<evidence type="ECO:0000313" key="3">
    <source>
        <dbReference type="Proteomes" id="UP000037729"/>
    </source>
</evidence>
<proteinExistence type="predicted"/>
<evidence type="ECO:0000256" key="1">
    <source>
        <dbReference type="SAM" id="MobiDB-lite"/>
    </source>
</evidence>
<protein>
    <submittedName>
        <fullName evidence="2">Uncharacterized protein</fullName>
    </submittedName>
</protein>
<reference evidence="2 3" key="1">
    <citation type="submission" date="2015-08" db="EMBL/GenBank/DDBJ databases">
        <title>Genomes of Isolates from Cabo Rojo, PR.</title>
        <authorList>
            <person name="Sanchez-Nieves R.L."/>
            <person name="Montalvo-Rodriguez R."/>
        </authorList>
    </citation>
    <scope>NUCLEOTIDE SEQUENCE [LARGE SCALE GENOMIC DNA]</scope>
    <source>
        <strain evidence="2 3">SL3</strain>
    </source>
</reference>
<dbReference type="Pfam" id="PF24373">
    <property type="entry name" value="DUF7529"/>
    <property type="match status" value="1"/>
</dbReference>
<dbReference type="InterPro" id="IPR055951">
    <property type="entry name" value="DUF7529"/>
</dbReference>
<name>A0A0N0U9X9_9EURY</name>
<dbReference type="RefSeq" id="WP_053966362.1">
    <property type="nucleotide sequence ID" value="NZ_LIUF01000001.1"/>
</dbReference>
<sequence length="174" mass="18719">MVKTGGEGTDDLERLAAGSDARKASWKQTLDETQALADQRRSDGREAVVVPAGDAGLQTVDDGDGLELVFVIPGNKAEDVTRLVESNPLEAYDVYRRTVGEQVFLAVEYFDPNAASLFIAGAYELRDAGNAVTAANDGATFQTLLRKLDGTPVASFDHADRTKFLPTDKLPVEE</sequence>
<dbReference type="AlphaFoldDB" id="A0A0N0U9X9"/>
<dbReference type="OrthoDB" id="236506at2157"/>
<accession>A0A0N0U9X9</accession>